<evidence type="ECO:0000256" key="9">
    <source>
        <dbReference type="SAM" id="Phobius"/>
    </source>
</evidence>
<dbReference type="AlphaFoldDB" id="A0A8B7Y959"/>
<dbReference type="KEGG" id="aplc:110978800"/>
<reference evidence="12" key="1">
    <citation type="submission" date="2025-08" db="UniProtKB">
        <authorList>
            <consortium name="RefSeq"/>
        </authorList>
    </citation>
    <scope>IDENTIFICATION</scope>
</reference>
<evidence type="ECO:0000259" key="10">
    <source>
        <dbReference type="PROSITE" id="PS50262"/>
    </source>
</evidence>
<keyword evidence="2 8" id="KW-0812">Transmembrane</keyword>
<dbReference type="OrthoDB" id="6076970at2759"/>
<evidence type="ECO:0000256" key="3">
    <source>
        <dbReference type="ARBA" id="ARBA00022989"/>
    </source>
</evidence>
<dbReference type="GO" id="GO:0005886">
    <property type="term" value="C:plasma membrane"/>
    <property type="evidence" value="ECO:0007669"/>
    <property type="project" value="TreeGrafter"/>
</dbReference>
<dbReference type="PRINTS" id="PR00237">
    <property type="entry name" value="GPCRRHODOPSN"/>
</dbReference>
<feature type="transmembrane region" description="Helical" evidence="9">
    <location>
        <begin position="125"/>
        <end position="148"/>
    </location>
</feature>
<keyword evidence="7 8" id="KW-0807">Transducer</keyword>
<evidence type="ECO:0000313" key="11">
    <source>
        <dbReference type="Proteomes" id="UP000694845"/>
    </source>
</evidence>
<feature type="transmembrane region" description="Helical" evidence="9">
    <location>
        <begin position="82"/>
        <end position="105"/>
    </location>
</feature>
<keyword evidence="3 9" id="KW-1133">Transmembrane helix</keyword>
<comment type="similarity">
    <text evidence="8">Belongs to the G-protein coupled receptor 1 family.</text>
</comment>
<feature type="transmembrane region" description="Helical" evidence="9">
    <location>
        <begin position="44"/>
        <end position="70"/>
    </location>
</feature>
<evidence type="ECO:0000256" key="1">
    <source>
        <dbReference type="ARBA" id="ARBA00004141"/>
    </source>
</evidence>
<dbReference type="GO" id="GO:0004930">
    <property type="term" value="F:G protein-coupled receptor activity"/>
    <property type="evidence" value="ECO:0007669"/>
    <property type="project" value="UniProtKB-KW"/>
</dbReference>
<dbReference type="InterPro" id="IPR000276">
    <property type="entry name" value="GPCR_Rhodpsn"/>
</dbReference>
<feature type="transmembrane region" description="Helical" evidence="9">
    <location>
        <begin position="169"/>
        <end position="188"/>
    </location>
</feature>
<evidence type="ECO:0000256" key="2">
    <source>
        <dbReference type="ARBA" id="ARBA00022692"/>
    </source>
</evidence>
<evidence type="ECO:0000256" key="8">
    <source>
        <dbReference type="RuleBase" id="RU000688"/>
    </source>
</evidence>
<proteinExistence type="inferred from homology"/>
<dbReference type="PROSITE" id="PS50262">
    <property type="entry name" value="G_PROTEIN_RECEP_F1_2"/>
    <property type="match status" value="1"/>
</dbReference>
<organism evidence="11 12">
    <name type="scientific">Acanthaster planci</name>
    <name type="common">Crown-of-thorns starfish</name>
    <dbReference type="NCBI Taxonomy" id="133434"/>
    <lineage>
        <taxon>Eukaryota</taxon>
        <taxon>Metazoa</taxon>
        <taxon>Echinodermata</taxon>
        <taxon>Eleutherozoa</taxon>
        <taxon>Asterozoa</taxon>
        <taxon>Asteroidea</taxon>
        <taxon>Valvatacea</taxon>
        <taxon>Valvatida</taxon>
        <taxon>Acanthasteridae</taxon>
        <taxon>Acanthaster</taxon>
    </lineage>
</organism>
<dbReference type="RefSeq" id="XP_022089774.1">
    <property type="nucleotide sequence ID" value="XM_022234082.1"/>
</dbReference>
<dbReference type="Pfam" id="PF00001">
    <property type="entry name" value="7tm_1"/>
    <property type="match status" value="1"/>
</dbReference>
<accession>A0A8B7Y959</accession>
<dbReference type="OMA" id="VINIYLC"/>
<dbReference type="PANTHER" id="PTHR24243:SF208">
    <property type="entry name" value="PYROKININ-1 RECEPTOR"/>
    <property type="match status" value="1"/>
</dbReference>
<keyword evidence="11" id="KW-1185">Reference proteome</keyword>
<keyword evidence="6 8" id="KW-0675">Receptor</keyword>
<evidence type="ECO:0000256" key="6">
    <source>
        <dbReference type="ARBA" id="ARBA00023170"/>
    </source>
</evidence>
<dbReference type="CDD" id="cd00637">
    <property type="entry name" value="7tm_classA_rhodopsin-like"/>
    <property type="match status" value="1"/>
</dbReference>
<dbReference type="Gene3D" id="1.20.1070.10">
    <property type="entry name" value="Rhodopsin 7-helix transmembrane proteins"/>
    <property type="match status" value="1"/>
</dbReference>
<sequence length="364" mass="40958">MDSSLSWYQTIDNESLWNGTCTPENTVLIDVVSVDILLYSRLEIVYISVVLPIVAALAAITNGSYLYVVAKIKSMRTVTNIYLANLAVADMIYSISLCASTFYLYSNSGGVRGNVPVAQNCALLLLFPEICYGASFFLVLAVTVDRFYAVCYPLKHRTFTKARTVKTTIAAWSLGSLLFLQTVLSSVFEHLVCVVWPDLRQYSDLPSVFRLCTGIFTEKVDKLVESLLGIPVFVFTMLANCFMYIKIIKALNNRPAQRDNQRGPSNNAERTRRRVTNMLLANTLVFFMLTLPTHIRLALELMTEYMQLPPALDRLTHSASLTLMASALCFINSMINPIIYNATNSRYRQAYCEAFLPCRRSRTP</sequence>
<dbReference type="GeneID" id="110978800"/>
<feature type="transmembrane region" description="Helical" evidence="9">
    <location>
        <begin position="279"/>
        <end position="299"/>
    </location>
</feature>
<dbReference type="PROSITE" id="PS00237">
    <property type="entry name" value="G_PROTEIN_RECEP_F1_1"/>
    <property type="match status" value="1"/>
</dbReference>
<dbReference type="PANTHER" id="PTHR24243">
    <property type="entry name" value="G-PROTEIN COUPLED RECEPTOR"/>
    <property type="match status" value="1"/>
</dbReference>
<dbReference type="Proteomes" id="UP000694845">
    <property type="component" value="Unplaced"/>
</dbReference>
<dbReference type="InterPro" id="IPR017452">
    <property type="entry name" value="GPCR_Rhodpsn_7TM"/>
</dbReference>
<feature type="transmembrane region" description="Helical" evidence="9">
    <location>
        <begin position="319"/>
        <end position="339"/>
    </location>
</feature>
<feature type="transmembrane region" description="Helical" evidence="9">
    <location>
        <begin position="226"/>
        <end position="245"/>
    </location>
</feature>
<evidence type="ECO:0000313" key="12">
    <source>
        <dbReference type="RefSeq" id="XP_022089774.1"/>
    </source>
</evidence>
<keyword evidence="4 8" id="KW-0297">G-protein coupled receptor</keyword>
<keyword evidence="5 9" id="KW-0472">Membrane</keyword>
<protein>
    <submittedName>
        <fullName evidence="12">Neuropeptide FF receptor 2-like</fullName>
    </submittedName>
</protein>
<dbReference type="SUPFAM" id="SSF81321">
    <property type="entry name" value="Family A G protein-coupled receptor-like"/>
    <property type="match status" value="1"/>
</dbReference>
<dbReference type="SMART" id="SM01381">
    <property type="entry name" value="7TM_GPCR_Srsx"/>
    <property type="match status" value="1"/>
</dbReference>
<evidence type="ECO:0000256" key="4">
    <source>
        <dbReference type="ARBA" id="ARBA00023040"/>
    </source>
</evidence>
<feature type="domain" description="G-protein coupled receptors family 1 profile" evidence="10">
    <location>
        <begin position="61"/>
        <end position="340"/>
    </location>
</feature>
<gene>
    <name evidence="12" type="primary">LOC110978800</name>
</gene>
<evidence type="ECO:0000256" key="5">
    <source>
        <dbReference type="ARBA" id="ARBA00023136"/>
    </source>
</evidence>
<name>A0A8B7Y959_ACAPL</name>
<evidence type="ECO:0000256" key="7">
    <source>
        <dbReference type="ARBA" id="ARBA00023224"/>
    </source>
</evidence>
<comment type="subcellular location">
    <subcellularLocation>
        <location evidence="1">Membrane</location>
        <topology evidence="1">Multi-pass membrane protein</topology>
    </subcellularLocation>
</comment>